<feature type="region of interest" description="Disordered" evidence="1">
    <location>
        <begin position="52"/>
        <end position="137"/>
    </location>
</feature>
<accession>A0A4Y3R3A2</accession>
<name>A0A4Y3R3A2_STRCI</name>
<dbReference type="Pfam" id="PF14016">
    <property type="entry name" value="DUF4232"/>
    <property type="match status" value="1"/>
</dbReference>
<keyword evidence="4" id="KW-1185">Reference proteome</keyword>
<feature type="region of interest" description="Disordered" evidence="1">
    <location>
        <begin position="1"/>
        <end position="31"/>
    </location>
</feature>
<proteinExistence type="predicted"/>
<feature type="compositionally biased region" description="Low complexity" evidence="1">
    <location>
        <begin position="1"/>
        <end position="17"/>
    </location>
</feature>
<evidence type="ECO:0000313" key="3">
    <source>
        <dbReference type="EMBL" id="GEB52012.1"/>
    </source>
</evidence>
<evidence type="ECO:0000256" key="1">
    <source>
        <dbReference type="SAM" id="MobiDB-lite"/>
    </source>
</evidence>
<sequence length="265" mass="25253">MTVVRQQQQHAQRATGRPARHGPARGRTATSTRLAAVVAAGLSAALLAGCGNEKADDSAPKKVAGDAAPAPGDSPGGGSHKKGASPSSSSSAADSGHGDEKGGDTAQPGAPGKNGGGSSGGKGGGGGGPAAPGGSGGACKTSELGFSTSHGMGEGTLLVNLRNNGSAACTLQGFPGVDLQTEGGALNAGRSGLAAPRVSVAPGEETRFTLHYPPNDTGGSGVNVTGLVVTPPGETQSQSVPATLNLPVTEGPGSSVTVDPVGVGK</sequence>
<dbReference type="InterPro" id="IPR025326">
    <property type="entry name" value="DUF4232"/>
</dbReference>
<gene>
    <name evidence="3" type="ORF">SCA03_45630</name>
</gene>
<dbReference type="RefSeq" id="WP_230988852.1">
    <property type="nucleotide sequence ID" value="NZ_BJMM01000026.1"/>
</dbReference>
<protein>
    <recommendedName>
        <fullName evidence="2">DUF4232 domain-containing protein</fullName>
    </recommendedName>
</protein>
<feature type="compositionally biased region" description="Gly residues" evidence="1">
    <location>
        <begin position="112"/>
        <end position="137"/>
    </location>
</feature>
<reference evidence="3 4" key="1">
    <citation type="submission" date="2019-06" db="EMBL/GenBank/DDBJ databases">
        <title>Whole genome shotgun sequence of Streptomyces cacaoi subsp. cacaoi NBRC 12748.</title>
        <authorList>
            <person name="Hosoyama A."/>
            <person name="Uohara A."/>
            <person name="Ohji S."/>
            <person name="Ichikawa N."/>
        </authorList>
    </citation>
    <scope>NUCLEOTIDE SEQUENCE [LARGE SCALE GENOMIC DNA]</scope>
    <source>
        <strain evidence="3 4">NBRC 12748</strain>
    </source>
</reference>
<evidence type="ECO:0000313" key="4">
    <source>
        <dbReference type="Proteomes" id="UP000319210"/>
    </source>
</evidence>
<feature type="region of interest" description="Disordered" evidence="1">
    <location>
        <begin position="244"/>
        <end position="265"/>
    </location>
</feature>
<dbReference type="AlphaFoldDB" id="A0A4Y3R3A2"/>
<feature type="domain" description="DUF4232" evidence="2">
    <location>
        <begin position="139"/>
        <end position="261"/>
    </location>
</feature>
<dbReference type="Proteomes" id="UP000319210">
    <property type="component" value="Unassembled WGS sequence"/>
</dbReference>
<evidence type="ECO:0000259" key="2">
    <source>
        <dbReference type="Pfam" id="PF14016"/>
    </source>
</evidence>
<feature type="compositionally biased region" description="Basic and acidic residues" evidence="1">
    <location>
        <begin position="53"/>
        <end position="64"/>
    </location>
</feature>
<comment type="caution">
    <text evidence="3">The sequence shown here is derived from an EMBL/GenBank/DDBJ whole genome shotgun (WGS) entry which is preliminary data.</text>
</comment>
<dbReference type="EMBL" id="BJMM01000026">
    <property type="protein sequence ID" value="GEB52012.1"/>
    <property type="molecule type" value="Genomic_DNA"/>
</dbReference>
<organism evidence="3 4">
    <name type="scientific">Streptomyces cacaoi</name>
    <dbReference type="NCBI Taxonomy" id="1898"/>
    <lineage>
        <taxon>Bacteria</taxon>
        <taxon>Bacillati</taxon>
        <taxon>Actinomycetota</taxon>
        <taxon>Actinomycetes</taxon>
        <taxon>Kitasatosporales</taxon>
        <taxon>Streptomycetaceae</taxon>
        <taxon>Streptomyces</taxon>
    </lineage>
</organism>
<feature type="compositionally biased region" description="Low complexity" evidence="1">
    <location>
        <begin position="84"/>
        <end position="95"/>
    </location>
</feature>